<accession>A0AAV5FPV1</accession>
<dbReference type="Proteomes" id="UP001054889">
    <property type="component" value="Unassembled WGS sequence"/>
</dbReference>
<keyword evidence="3" id="KW-1185">Reference proteome</keyword>
<dbReference type="EMBL" id="BQKI01000091">
    <property type="protein sequence ID" value="GJN36888.1"/>
    <property type="molecule type" value="Genomic_DNA"/>
</dbReference>
<evidence type="ECO:0000313" key="1">
    <source>
        <dbReference type="EMBL" id="GJN36888.1"/>
    </source>
</evidence>
<proteinExistence type="predicted"/>
<organism evidence="1 3">
    <name type="scientific">Eleusine coracana subsp. coracana</name>
    <dbReference type="NCBI Taxonomy" id="191504"/>
    <lineage>
        <taxon>Eukaryota</taxon>
        <taxon>Viridiplantae</taxon>
        <taxon>Streptophyta</taxon>
        <taxon>Embryophyta</taxon>
        <taxon>Tracheophyta</taxon>
        <taxon>Spermatophyta</taxon>
        <taxon>Magnoliopsida</taxon>
        <taxon>Liliopsida</taxon>
        <taxon>Poales</taxon>
        <taxon>Poaceae</taxon>
        <taxon>PACMAD clade</taxon>
        <taxon>Chloridoideae</taxon>
        <taxon>Cynodonteae</taxon>
        <taxon>Eleusininae</taxon>
        <taxon>Eleusine</taxon>
    </lineage>
</organism>
<evidence type="ECO:0000313" key="3">
    <source>
        <dbReference type="Proteomes" id="UP001054889"/>
    </source>
</evidence>
<gene>
    <name evidence="1" type="primary">gb25788</name>
    <name evidence="2" type="synonym">gb25824</name>
    <name evidence="1" type="ORF">PR202_gb25788</name>
    <name evidence="2" type="ORF">PR202_gb25824</name>
</gene>
<name>A0AAV5FPV1_ELECO</name>
<protein>
    <submittedName>
        <fullName evidence="1">Uncharacterized protein</fullName>
    </submittedName>
</protein>
<reference evidence="1" key="1">
    <citation type="journal article" date="2018" name="DNA Res.">
        <title>Multiple hybrid de novo genome assembly of finger millet, an orphan allotetraploid crop.</title>
        <authorList>
            <person name="Hatakeyama M."/>
            <person name="Aluri S."/>
            <person name="Balachadran M.T."/>
            <person name="Sivarajan S.R."/>
            <person name="Patrignani A."/>
            <person name="Gruter S."/>
            <person name="Poveda L."/>
            <person name="Shimizu-Inatsugi R."/>
            <person name="Baeten J."/>
            <person name="Francoijs K.J."/>
            <person name="Nataraja K.N."/>
            <person name="Reddy Y.A.N."/>
            <person name="Phadnis S."/>
            <person name="Ravikumar R.L."/>
            <person name="Schlapbach R."/>
            <person name="Sreeman S.M."/>
            <person name="Shimizu K.K."/>
        </authorList>
    </citation>
    <scope>NUCLEOTIDE SEQUENCE</scope>
</reference>
<evidence type="ECO:0000313" key="2">
    <source>
        <dbReference type="EMBL" id="GJN36921.1"/>
    </source>
</evidence>
<comment type="caution">
    <text evidence="1">The sequence shown here is derived from an EMBL/GenBank/DDBJ whole genome shotgun (WGS) entry which is preliminary data.</text>
</comment>
<dbReference type="AlphaFoldDB" id="A0AAV5FPV1"/>
<reference evidence="1" key="2">
    <citation type="submission" date="2021-12" db="EMBL/GenBank/DDBJ databases">
        <title>Resequencing data analysis of finger millet.</title>
        <authorList>
            <person name="Hatakeyama M."/>
            <person name="Aluri S."/>
            <person name="Balachadran M.T."/>
            <person name="Sivarajan S.R."/>
            <person name="Poveda L."/>
            <person name="Shimizu-Inatsugi R."/>
            <person name="Schlapbach R."/>
            <person name="Sreeman S.M."/>
            <person name="Shimizu K.K."/>
        </authorList>
    </citation>
    <scope>NUCLEOTIDE SEQUENCE</scope>
</reference>
<sequence>MGLLRRCKKLLFHHAAEESTREEIEQMAAWWTDETSRPSREEFVQFTAPIAHMLMDAADDDPEKVKLCQLLDRLTKQWKSGAPPSADSWNKRGCTTAAAAIESAAASGGDLSRLSRDEFLSIAAPLAEKLRHADDNDPETMALWQLLHGIITQWRPGRRARARKMTR</sequence>
<dbReference type="EMBL" id="BQKI01000091">
    <property type="protein sequence ID" value="GJN36921.1"/>
    <property type="molecule type" value="Genomic_DNA"/>
</dbReference>